<organism evidence="2 3">
    <name type="scientific">Rhodococcus tibetensis</name>
    <dbReference type="NCBI Taxonomy" id="2965064"/>
    <lineage>
        <taxon>Bacteria</taxon>
        <taxon>Bacillati</taxon>
        <taxon>Actinomycetota</taxon>
        <taxon>Actinomycetes</taxon>
        <taxon>Mycobacteriales</taxon>
        <taxon>Nocardiaceae</taxon>
        <taxon>Rhodococcus</taxon>
    </lineage>
</organism>
<proteinExistence type="predicted"/>
<gene>
    <name evidence="2" type="ORF">NOF53_23005</name>
</gene>
<evidence type="ECO:0000313" key="3">
    <source>
        <dbReference type="Proteomes" id="UP001524501"/>
    </source>
</evidence>
<accession>A0ABT1QK25</accession>
<feature type="transmembrane region" description="Helical" evidence="1">
    <location>
        <begin position="7"/>
        <end position="30"/>
    </location>
</feature>
<keyword evidence="1" id="KW-1133">Transmembrane helix</keyword>
<reference evidence="2 3" key="1">
    <citation type="submission" date="2022-07" db="EMBL/GenBank/DDBJ databases">
        <title>Degradation activity of malathion, p-nitrophenol and potential low-temperature adaptation strategy of Rhodococcus sp. FXJ9.536.</title>
        <authorList>
            <person name="Huang J."/>
            <person name="Huang Y."/>
        </authorList>
    </citation>
    <scope>NUCLEOTIDE SEQUENCE [LARGE SCALE GENOMIC DNA]</scope>
    <source>
        <strain evidence="2 3">FXJ9.536</strain>
    </source>
</reference>
<comment type="caution">
    <text evidence="2">The sequence shown here is derived from an EMBL/GenBank/DDBJ whole genome shotgun (WGS) entry which is preliminary data.</text>
</comment>
<protein>
    <recommendedName>
        <fullName evidence="4">MFS transporter</fullName>
    </recommendedName>
</protein>
<evidence type="ECO:0000313" key="2">
    <source>
        <dbReference type="EMBL" id="MCQ4121993.1"/>
    </source>
</evidence>
<name>A0ABT1QK25_9NOCA</name>
<keyword evidence="3" id="KW-1185">Reference proteome</keyword>
<dbReference type="EMBL" id="JANFQF010000024">
    <property type="protein sequence ID" value="MCQ4121993.1"/>
    <property type="molecule type" value="Genomic_DNA"/>
</dbReference>
<evidence type="ECO:0000256" key="1">
    <source>
        <dbReference type="SAM" id="Phobius"/>
    </source>
</evidence>
<dbReference type="RefSeq" id="WP_255973297.1">
    <property type="nucleotide sequence ID" value="NZ_JANFQF010000024.1"/>
</dbReference>
<keyword evidence="1" id="KW-0472">Membrane</keyword>
<keyword evidence="1" id="KW-0812">Transmembrane</keyword>
<sequence length="42" mass="4634">MPPPVKLLLSSMVLFNIGFYLVVPFLAVHLSDDLGFATRSAR</sequence>
<dbReference type="Proteomes" id="UP001524501">
    <property type="component" value="Unassembled WGS sequence"/>
</dbReference>
<evidence type="ECO:0008006" key="4">
    <source>
        <dbReference type="Google" id="ProtNLM"/>
    </source>
</evidence>